<keyword evidence="2 4" id="KW-0521">NADP</keyword>
<dbReference type="InterPro" id="IPR045313">
    <property type="entry name" value="CBR1-like"/>
</dbReference>
<evidence type="ECO:0000256" key="1">
    <source>
        <dbReference type="ARBA" id="ARBA00006484"/>
    </source>
</evidence>
<sequence length="300" mass="32647">MAEATKSYAVVTGANKGIGFEICRQLASKGIVVVLTSRNEKRGLESVQNLKESGLSDFVVFHQLDVADINSIASLADFIKSRFGKLDILGNSKVNNAGVGGVKTDVDALNAFISGNEGAKINWSEFITETWELVEECLRINYYGAKRMAEALIPLLQLSDSPIIVNVSSSMGKLKGVSNEWAKGVLSDAENLTEERVDEVLSKYLEDFKEGSLETEGWPAMMSAYILSKAAMSASTRILAKKYPTFCINCVCPGYVKTDINFNTGIRPVEEGAENVVRLALLPNGAPSGCFFDRMEESPF</sequence>
<evidence type="ECO:0000313" key="5">
    <source>
        <dbReference type="Proteomes" id="UP000694918"/>
    </source>
</evidence>
<accession>A0AAJ6U4W4</accession>
<dbReference type="GeneID" id="105124894"/>
<protein>
    <recommendedName>
        <fullName evidence="4">Short-chain dehydrogenase/reductase</fullName>
        <ecNumber evidence="4">1.1.1.-</ecNumber>
    </recommendedName>
</protein>
<name>A0AAJ6U4W4_POPEU</name>
<dbReference type="AlphaFoldDB" id="A0AAJ6U4W4"/>
<dbReference type="KEGG" id="peu:105124894"/>
<dbReference type="GO" id="GO:0016616">
    <property type="term" value="F:oxidoreductase activity, acting on the CH-OH group of donors, NAD or NADP as acceptor"/>
    <property type="evidence" value="ECO:0007669"/>
    <property type="project" value="InterPro"/>
</dbReference>
<evidence type="ECO:0000256" key="3">
    <source>
        <dbReference type="ARBA" id="ARBA00023002"/>
    </source>
</evidence>
<dbReference type="SUPFAM" id="SSF51735">
    <property type="entry name" value="NAD(P)-binding Rossmann-fold domains"/>
    <property type="match status" value="1"/>
</dbReference>
<dbReference type="CDD" id="cd05324">
    <property type="entry name" value="carb_red_PTCR-like_SDR_c"/>
    <property type="match status" value="1"/>
</dbReference>
<keyword evidence="5" id="KW-1185">Reference proteome</keyword>
<proteinExistence type="inferred from homology"/>
<dbReference type="RefSeq" id="XP_011023377.1">
    <property type="nucleotide sequence ID" value="XM_011025075.1"/>
</dbReference>
<dbReference type="PANTHER" id="PTHR43490">
    <property type="entry name" value="(+)-NEOMENTHOL DEHYDROGENASE"/>
    <property type="match status" value="1"/>
</dbReference>
<organism evidence="5 6">
    <name type="scientific">Populus euphratica</name>
    <name type="common">Euphrates poplar</name>
    <dbReference type="NCBI Taxonomy" id="75702"/>
    <lineage>
        <taxon>Eukaryota</taxon>
        <taxon>Viridiplantae</taxon>
        <taxon>Streptophyta</taxon>
        <taxon>Embryophyta</taxon>
        <taxon>Tracheophyta</taxon>
        <taxon>Spermatophyta</taxon>
        <taxon>Magnoliopsida</taxon>
        <taxon>eudicotyledons</taxon>
        <taxon>Gunneridae</taxon>
        <taxon>Pentapetalae</taxon>
        <taxon>rosids</taxon>
        <taxon>fabids</taxon>
        <taxon>Malpighiales</taxon>
        <taxon>Salicaceae</taxon>
        <taxon>Saliceae</taxon>
        <taxon>Populus</taxon>
    </lineage>
</organism>
<gene>
    <name evidence="6" type="primary">LOC105124894</name>
</gene>
<comment type="similarity">
    <text evidence="1 4">Belongs to the short-chain dehydrogenases/reductases (SDR) family.</text>
</comment>
<dbReference type="GO" id="GO:0016020">
    <property type="term" value="C:membrane"/>
    <property type="evidence" value="ECO:0007669"/>
    <property type="project" value="TreeGrafter"/>
</dbReference>
<evidence type="ECO:0000313" key="6">
    <source>
        <dbReference type="RefSeq" id="XP_011023377.1"/>
    </source>
</evidence>
<dbReference type="Pfam" id="PF00106">
    <property type="entry name" value="adh_short"/>
    <property type="match status" value="1"/>
</dbReference>
<dbReference type="EC" id="1.1.1.-" evidence="4"/>
<dbReference type="InterPro" id="IPR002347">
    <property type="entry name" value="SDR_fam"/>
</dbReference>
<keyword evidence="3 4" id="KW-0560">Oxidoreductase</keyword>
<dbReference type="PANTHER" id="PTHR43490:SF98">
    <property type="entry name" value="OS02G0640600 PROTEIN"/>
    <property type="match status" value="1"/>
</dbReference>
<dbReference type="Gene3D" id="3.40.50.720">
    <property type="entry name" value="NAD(P)-binding Rossmann-like Domain"/>
    <property type="match status" value="1"/>
</dbReference>
<dbReference type="InterPro" id="IPR036291">
    <property type="entry name" value="NAD(P)-bd_dom_sf"/>
</dbReference>
<evidence type="ECO:0000256" key="2">
    <source>
        <dbReference type="ARBA" id="ARBA00022857"/>
    </source>
</evidence>
<dbReference type="FunFam" id="3.40.50.720:FF:000312">
    <property type="entry name" value="(+)-neomenthol dehydrogenase"/>
    <property type="match status" value="1"/>
</dbReference>
<reference evidence="6" key="1">
    <citation type="submission" date="2025-08" db="UniProtKB">
        <authorList>
            <consortium name="RefSeq"/>
        </authorList>
    </citation>
    <scope>IDENTIFICATION</scope>
</reference>
<dbReference type="Proteomes" id="UP000694918">
    <property type="component" value="Unplaced"/>
</dbReference>
<dbReference type="PRINTS" id="PR00081">
    <property type="entry name" value="GDHRDH"/>
</dbReference>
<evidence type="ECO:0000256" key="4">
    <source>
        <dbReference type="RuleBase" id="RU369024"/>
    </source>
</evidence>